<name>A0A0C9ZBB9_9AGAM</name>
<gene>
    <name evidence="1" type="ORF">PISMIDRAFT_232627</name>
</gene>
<reference evidence="1 2" key="1">
    <citation type="submission" date="2014-04" db="EMBL/GenBank/DDBJ databases">
        <authorList>
            <consortium name="DOE Joint Genome Institute"/>
            <person name="Kuo A."/>
            <person name="Kohler A."/>
            <person name="Costa M.D."/>
            <person name="Nagy L.G."/>
            <person name="Floudas D."/>
            <person name="Copeland A."/>
            <person name="Barry K.W."/>
            <person name="Cichocki N."/>
            <person name="Veneault-Fourrey C."/>
            <person name="LaButti K."/>
            <person name="Lindquist E.A."/>
            <person name="Lipzen A."/>
            <person name="Lundell T."/>
            <person name="Morin E."/>
            <person name="Murat C."/>
            <person name="Sun H."/>
            <person name="Tunlid A."/>
            <person name="Henrissat B."/>
            <person name="Grigoriev I.V."/>
            <person name="Hibbett D.S."/>
            <person name="Martin F."/>
            <person name="Nordberg H.P."/>
            <person name="Cantor M.N."/>
            <person name="Hua S.X."/>
        </authorList>
    </citation>
    <scope>NUCLEOTIDE SEQUENCE [LARGE SCALE GENOMIC DNA]</scope>
    <source>
        <strain evidence="1 2">441</strain>
    </source>
</reference>
<evidence type="ECO:0000313" key="2">
    <source>
        <dbReference type="Proteomes" id="UP000054018"/>
    </source>
</evidence>
<dbReference type="HOGENOM" id="CLU_1421930_0_0_1"/>
<sequence length="191" mass="20731">MTTFAPKTDKSFSIAAAVHFLCLAGPVAPIVSPSLHLQARCWFRVLTYTYSKKNLHPLTSSRSLLISLLPLQAVPPSDYEAVYNLSLGTASTVKLGCIDRKSVTAQYVIPHWASDPSASCVELGLTIVTDALHNYRSYTRSGQPAVGAEEPWHCLSNKSTKLPSVVLRLPGDVAYMDGCQDLEIPKGTMLP</sequence>
<keyword evidence="2" id="KW-1185">Reference proteome</keyword>
<evidence type="ECO:0000313" key="1">
    <source>
        <dbReference type="EMBL" id="KIK17218.1"/>
    </source>
</evidence>
<organism evidence="1 2">
    <name type="scientific">Pisolithus microcarpus 441</name>
    <dbReference type="NCBI Taxonomy" id="765257"/>
    <lineage>
        <taxon>Eukaryota</taxon>
        <taxon>Fungi</taxon>
        <taxon>Dikarya</taxon>
        <taxon>Basidiomycota</taxon>
        <taxon>Agaricomycotina</taxon>
        <taxon>Agaricomycetes</taxon>
        <taxon>Agaricomycetidae</taxon>
        <taxon>Boletales</taxon>
        <taxon>Sclerodermatineae</taxon>
        <taxon>Pisolithaceae</taxon>
        <taxon>Pisolithus</taxon>
    </lineage>
</organism>
<accession>A0A0C9ZBB9</accession>
<dbReference type="AlphaFoldDB" id="A0A0C9ZBB9"/>
<reference evidence="2" key="2">
    <citation type="submission" date="2015-01" db="EMBL/GenBank/DDBJ databases">
        <title>Evolutionary Origins and Diversification of the Mycorrhizal Mutualists.</title>
        <authorList>
            <consortium name="DOE Joint Genome Institute"/>
            <consortium name="Mycorrhizal Genomics Consortium"/>
            <person name="Kohler A."/>
            <person name="Kuo A."/>
            <person name="Nagy L.G."/>
            <person name="Floudas D."/>
            <person name="Copeland A."/>
            <person name="Barry K.W."/>
            <person name="Cichocki N."/>
            <person name="Veneault-Fourrey C."/>
            <person name="LaButti K."/>
            <person name="Lindquist E.A."/>
            <person name="Lipzen A."/>
            <person name="Lundell T."/>
            <person name="Morin E."/>
            <person name="Murat C."/>
            <person name="Riley R."/>
            <person name="Ohm R."/>
            <person name="Sun H."/>
            <person name="Tunlid A."/>
            <person name="Henrissat B."/>
            <person name="Grigoriev I.V."/>
            <person name="Hibbett D.S."/>
            <person name="Martin F."/>
        </authorList>
    </citation>
    <scope>NUCLEOTIDE SEQUENCE [LARGE SCALE GENOMIC DNA]</scope>
    <source>
        <strain evidence="2">441</strain>
    </source>
</reference>
<dbReference type="Proteomes" id="UP000054018">
    <property type="component" value="Unassembled WGS sequence"/>
</dbReference>
<dbReference type="EMBL" id="KN833835">
    <property type="protein sequence ID" value="KIK17218.1"/>
    <property type="molecule type" value="Genomic_DNA"/>
</dbReference>
<protein>
    <submittedName>
        <fullName evidence="1">Uncharacterized protein</fullName>
    </submittedName>
</protein>
<proteinExistence type="predicted"/>